<reference evidence="1" key="1">
    <citation type="submission" date="2021-06" db="EMBL/GenBank/DDBJ databases">
        <title>Genome Sequence of Mortierella hyaline Strain SCG-10, a Cold-Adapted, Nitrate-Reducing Fungus Isolated from Soil in Minnesota, USA.</title>
        <authorList>
            <person name="Aldossari N."/>
        </authorList>
    </citation>
    <scope>NUCLEOTIDE SEQUENCE</scope>
    <source>
        <strain evidence="1">SCG-10</strain>
    </source>
</reference>
<sequence length="117" mass="13939">MKLSGGYEELPDCKPTTLTWTNRATKYTGWSISHELFTVSIRDTYYGSIPMRLVKNDQILRSPDKMFTIIYGDVTTHVLTLNWWHHQFEFSKVNDIRTNRTKKEYFIEYDYWLCIGA</sequence>
<evidence type="ECO:0000313" key="1">
    <source>
        <dbReference type="EMBL" id="KAG9065187.1"/>
    </source>
</evidence>
<dbReference type="AlphaFoldDB" id="A0A9P8BTP9"/>
<proteinExistence type="predicted"/>
<evidence type="ECO:0000313" key="2">
    <source>
        <dbReference type="Proteomes" id="UP000707451"/>
    </source>
</evidence>
<dbReference type="EMBL" id="JAHRHY010000012">
    <property type="protein sequence ID" value="KAG9065187.1"/>
    <property type="molecule type" value="Genomic_DNA"/>
</dbReference>
<accession>A0A9P8BTP9</accession>
<keyword evidence="2" id="KW-1185">Reference proteome</keyword>
<dbReference type="Proteomes" id="UP000707451">
    <property type="component" value="Unassembled WGS sequence"/>
</dbReference>
<name>A0A9P8BTP9_9FUNG</name>
<gene>
    <name evidence="1" type="ORF">KI688_002510</name>
</gene>
<organism evidence="1 2">
    <name type="scientific">Linnemannia hyalina</name>
    <dbReference type="NCBI Taxonomy" id="64524"/>
    <lineage>
        <taxon>Eukaryota</taxon>
        <taxon>Fungi</taxon>
        <taxon>Fungi incertae sedis</taxon>
        <taxon>Mucoromycota</taxon>
        <taxon>Mortierellomycotina</taxon>
        <taxon>Mortierellomycetes</taxon>
        <taxon>Mortierellales</taxon>
        <taxon>Mortierellaceae</taxon>
        <taxon>Linnemannia</taxon>
    </lineage>
</organism>
<comment type="caution">
    <text evidence="1">The sequence shown here is derived from an EMBL/GenBank/DDBJ whole genome shotgun (WGS) entry which is preliminary data.</text>
</comment>
<protein>
    <submittedName>
        <fullName evidence="1">Uncharacterized protein</fullName>
    </submittedName>
</protein>